<dbReference type="OrthoDB" id="1750748at2"/>
<dbReference type="PANTHER" id="PTHR41307">
    <property type="entry name" value="MEMBRANE PROTEIN-RELATED"/>
    <property type="match status" value="1"/>
</dbReference>
<gene>
    <name evidence="4" type="ORF">SAMN04488127_2078</name>
</gene>
<feature type="domain" description="HAAS transmembrane region" evidence="3">
    <location>
        <begin position="97"/>
        <end position="199"/>
    </location>
</feature>
<name>A0A1H6ZQN9_9BACL</name>
<dbReference type="RefSeq" id="WP_092053394.1">
    <property type="nucleotide sequence ID" value="NZ_FNZF01000003.1"/>
</dbReference>
<evidence type="ECO:0000256" key="1">
    <source>
        <dbReference type="SAM" id="Coils"/>
    </source>
</evidence>
<feature type="coiled-coil region" evidence="1">
    <location>
        <begin position="25"/>
        <end position="52"/>
    </location>
</feature>
<evidence type="ECO:0000313" key="5">
    <source>
        <dbReference type="Proteomes" id="UP000199200"/>
    </source>
</evidence>
<sequence length="254" mass="28082">MKLSKRSEEFIANVRMYLMTSGKNEREIDEVAEELEDHLAELERRGESVDRITGDSPKEYLASLEQEMDNDYGGWLKYVPAFLLSFAAFAAMGPAIRGMFSLNLLQLIGYPVVGAIVIVLYRAMFRKMAVGQWSNKKLFFAGGGLSMLSVLLFVGVLLASSFIMDPFYTAGRTGNLVVILVSAAAFAAAAMMMGSWLLITIPVALFLPEWLILSMPLGLGDEAKMMMVAIIPYIAVALVVTAQLFYEKRKINHA</sequence>
<proteinExistence type="predicted"/>
<dbReference type="InterPro" id="IPR012963">
    <property type="entry name" value="HAAS_TM"/>
</dbReference>
<accession>A0A1H6ZQN9</accession>
<keyword evidence="5" id="KW-1185">Reference proteome</keyword>
<dbReference type="AlphaFoldDB" id="A0A1H6ZQN9"/>
<evidence type="ECO:0000256" key="2">
    <source>
        <dbReference type="SAM" id="Phobius"/>
    </source>
</evidence>
<dbReference type="EMBL" id="FNZF01000003">
    <property type="protein sequence ID" value="SEJ52042.1"/>
    <property type="molecule type" value="Genomic_DNA"/>
</dbReference>
<protein>
    <submittedName>
        <fullName evidence="4">Uncharacterized membrane-anchored protein</fullName>
    </submittedName>
</protein>
<keyword evidence="2" id="KW-0812">Transmembrane</keyword>
<reference evidence="5" key="1">
    <citation type="submission" date="2016-10" db="EMBL/GenBank/DDBJ databases">
        <authorList>
            <person name="Varghese N."/>
            <person name="Submissions S."/>
        </authorList>
    </citation>
    <scope>NUCLEOTIDE SEQUENCE [LARGE SCALE GENOMIC DNA]</scope>
    <source>
        <strain evidence="5">CGMCC 1.6763</strain>
    </source>
</reference>
<dbReference type="STRING" id="426757.SAMN04488127_2078"/>
<dbReference type="SUPFAM" id="SSF158560">
    <property type="entry name" value="BH3980-like"/>
    <property type="match status" value="1"/>
</dbReference>
<feature type="transmembrane region" description="Helical" evidence="2">
    <location>
        <begin position="225"/>
        <end position="246"/>
    </location>
</feature>
<feature type="transmembrane region" description="Helical" evidence="2">
    <location>
        <begin position="170"/>
        <end position="189"/>
    </location>
</feature>
<feature type="transmembrane region" description="Helical" evidence="2">
    <location>
        <begin position="108"/>
        <end position="125"/>
    </location>
</feature>
<keyword evidence="1" id="KW-0175">Coiled coil</keyword>
<dbReference type="PANTHER" id="PTHR41307:SF1">
    <property type="entry name" value="MEMBRANE PROTEIN"/>
    <property type="match status" value="1"/>
</dbReference>
<feature type="transmembrane region" description="Helical" evidence="2">
    <location>
        <begin position="196"/>
        <end position="213"/>
    </location>
</feature>
<feature type="transmembrane region" description="Helical" evidence="2">
    <location>
        <begin position="137"/>
        <end position="164"/>
    </location>
</feature>
<dbReference type="Proteomes" id="UP000199200">
    <property type="component" value="Unassembled WGS sequence"/>
</dbReference>
<organism evidence="4 5">
    <name type="scientific">Bhargavaea ginsengi</name>
    <dbReference type="NCBI Taxonomy" id="426757"/>
    <lineage>
        <taxon>Bacteria</taxon>
        <taxon>Bacillati</taxon>
        <taxon>Bacillota</taxon>
        <taxon>Bacilli</taxon>
        <taxon>Bacillales</taxon>
        <taxon>Caryophanaceae</taxon>
        <taxon>Bhargavaea</taxon>
    </lineage>
</organism>
<feature type="transmembrane region" description="Helical" evidence="2">
    <location>
        <begin position="75"/>
        <end position="96"/>
    </location>
</feature>
<evidence type="ECO:0000313" key="4">
    <source>
        <dbReference type="EMBL" id="SEJ52042.1"/>
    </source>
</evidence>
<keyword evidence="2" id="KW-0472">Membrane</keyword>
<keyword evidence="2" id="KW-1133">Transmembrane helix</keyword>
<evidence type="ECO:0000259" key="3">
    <source>
        <dbReference type="Pfam" id="PF08006"/>
    </source>
</evidence>
<dbReference type="Pfam" id="PF08006">
    <property type="entry name" value="HAAS_TM"/>
    <property type="match status" value="1"/>
</dbReference>